<comment type="caution">
    <text evidence="5">The sequence shown here is derived from an EMBL/GenBank/DDBJ whole genome shotgun (WGS) entry which is preliminary data.</text>
</comment>
<name>A0A8J6JIE4_9FIRM</name>
<evidence type="ECO:0000259" key="4">
    <source>
        <dbReference type="Pfam" id="PF00149"/>
    </source>
</evidence>
<keyword evidence="6" id="KW-1185">Reference proteome</keyword>
<dbReference type="GO" id="GO:0016020">
    <property type="term" value="C:membrane"/>
    <property type="evidence" value="ECO:0007669"/>
    <property type="project" value="GOC"/>
</dbReference>
<dbReference type="RefSeq" id="WP_186918815.1">
    <property type="nucleotide sequence ID" value="NZ_JACOPQ010000004.1"/>
</dbReference>
<dbReference type="GO" id="GO:0046872">
    <property type="term" value="F:metal ion binding"/>
    <property type="evidence" value="ECO:0007669"/>
    <property type="project" value="UniProtKB-KW"/>
</dbReference>
<organism evidence="5 6">
    <name type="scientific">Lawsonibacter faecis</name>
    <dbReference type="NCBI Taxonomy" id="2763052"/>
    <lineage>
        <taxon>Bacteria</taxon>
        <taxon>Bacillati</taxon>
        <taxon>Bacillota</taxon>
        <taxon>Clostridia</taxon>
        <taxon>Eubacteriales</taxon>
        <taxon>Oscillospiraceae</taxon>
        <taxon>Lawsonibacter</taxon>
    </lineage>
</organism>
<feature type="domain" description="Calcineurin-like phosphoesterase" evidence="4">
    <location>
        <begin position="56"/>
        <end position="221"/>
    </location>
</feature>
<reference evidence="5" key="1">
    <citation type="submission" date="2020-08" db="EMBL/GenBank/DDBJ databases">
        <title>Genome public.</title>
        <authorList>
            <person name="Liu C."/>
            <person name="Sun Q."/>
        </authorList>
    </citation>
    <scope>NUCLEOTIDE SEQUENCE</scope>
    <source>
        <strain evidence="5">NSJ-52</strain>
    </source>
</reference>
<gene>
    <name evidence="5" type="ORF">H8S62_06645</name>
</gene>
<proteinExistence type="predicted"/>
<keyword evidence="3" id="KW-0472">Membrane</keyword>
<evidence type="ECO:0000313" key="5">
    <source>
        <dbReference type="EMBL" id="MBC5736688.1"/>
    </source>
</evidence>
<dbReference type="SUPFAM" id="SSF56300">
    <property type="entry name" value="Metallo-dependent phosphatases"/>
    <property type="match status" value="1"/>
</dbReference>
<dbReference type="InterPro" id="IPR004843">
    <property type="entry name" value="Calcineurin-like_PHP"/>
</dbReference>
<sequence length="287" mass="31892">MRTRSHRPRHRGLRILLILLVLTVAGCWFFYDQQNRIQTEELTISSPRLPAAFDGLRIVQVSDLHGKEFGAGNAALLEKVAQLKPDIIAVTGDIIDDSEQFSIIEPVARGLAAIAPTYYVTGNHEWAIREAYTVKSALRECGVTVLSNQWLPLERDGQTMVLAGIDDPNGPYDQMTPTELAEEIRQALGDPYILLLAHRNEYYGVYSDGGFDVTLCGHVHGGIIRLPFTDGLIDNTRRRFFPSYTAGLYPLESGGTLMVSRGLGNGGMAFRLFNRPHLPVIVLRSEE</sequence>
<accession>A0A8J6JIE4</accession>
<evidence type="ECO:0000256" key="1">
    <source>
        <dbReference type="ARBA" id="ARBA00022723"/>
    </source>
</evidence>
<dbReference type="PROSITE" id="PS51257">
    <property type="entry name" value="PROKAR_LIPOPROTEIN"/>
    <property type="match status" value="1"/>
</dbReference>
<dbReference type="PANTHER" id="PTHR31302">
    <property type="entry name" value="TRANSMEMBRANE PROTEIN WITH METALLOPHOSPHOESTERASE DOMAIN-RELATED"/>
    <property type="match status" value="1"/>
</dbReference>
<dbReference type="InterPro" id="IPR051158">
    <property type="entry name" value="Metallophosphoesterase_sf"/>
</dbReference>
<keyword evidence="3" id="KW-1133">Transmembrane helix</keyword>
<dbReference type="GO" id="GO:0008758">
    <property type="term" value="F:UDP-2,3-diacylglucosamine hydrolase activity"/>
    <property type="evidence" value="ECO:0007669"/>
    <property type="project" value="TreeGrafter"/>
</dbReference>
<dbReference type="CDD" id="cd07385">
    <property type="entry name" value="MPP_YkuE_C"/>
    <property type="match status" value="1"/>
</dbReference>
<keyword evidence="3" id="KW-0812">Transmembrane</keyword>
<dbReference type="Proteomes" id="UP000607645">
    <property type="component" value="Unassembled WGS sequence"/>
</dbReference>
<dbReference type="GO" id="GO:0009245">
    <property type="term" value="P:lipid A biosynthetic process"/>
    <property type="evidence" value="ECO:0007669"/>
    <property type="project" value="TreeGrafter"/>
</dbReference>
<evidence type="ECO:0000256" key="3">
    <source>
        <dbReference type="SAM" id="Phobius"/>
    </source>
</evidence>
<evidence type="ECO:0000256" key="2">
    <source>
        <dbReference type="ARBA" id="ARBA00022801"/>
    </source>
</evidence>
<feature type="transmembrane region" description="Helical" evidence="3">
    <location>
        <begin position="12"/>
        <end position="31"/>
    </location>
</feature>
<dbReference type="PANTHER" id="PTHR31302:SF31">
    <property type="entry name" value="PHOSPHODIESTERASE YAEI"/>
    <property type="match status" value="1"/>
</dbReference>
<keyword evidence="2" id="KW-0378">Hydrolase</keyword>
<keyword evidence="1" id="KW-0479">Metal-binding</keyword>
<dbReference type="AlphaFoldDB" id="A0A8J6JIE4"/>
<dbReference type="Pfam" id="PF00149">
    <property type="entry name" value="Metallophos"/>
    <property type="match status" value="1"/>
</dbReference>
<protein>
    <submittedName>
        <fullName evidence="5">Metallophosphoesterase</fullName>
    </submittedName>
</protein>
<dbReference type="InterPro" id="IPR029052">
    <property type="entry name" value="Metallo-depent_PP-like"/>
</dbReference>
<evidence type="ECO:0000313" key="6">
    <source>
        <dbReference type="Proteomes" id="UP000607645"/>
    </source>
</evidence>
<dbReference type="Gene3D" id="3.60.21.10">
    <property type="match status" value="1"/>
</dbReference>
<dbReference type="EMBL" id="JACOPQ010000004">
    <property type="protein sequence ID" value="MBC5736688.1"/>
    <property type="molecule type" value="Genomic_DNA"/>
</dbReference>